<name>A0ABT6HJE2_9ACTN</name>
<dbReference type="EMBL" id="JARWBG010000004">
    <property type="protein sequence ID" value="MDH2388383.1"/>
    <property type="molecule type" value="Genomic_DNA"/>
</dbReference>
<proteinExistence type="predicted"/>
<accession>A0ABT6HJE2</accession>
<evidence type="ECO:0000313" key="2">
    <source>
        <dbReference type="Proteomes" id="UP001223144"/>
    </source>
</evidence>
<evidence type="ECO:0000313" key="1">
    <source>
        <dbReference type="EMBL" id="MDH2388383.1"/>
    </source>
</evidence>
<protein>
    <submittedName>
        <fullName evidence="1">Uncharacterized protein</fullName>
    </submittedName>
</protein>
<sequence>MATKVDNEAWEKWPDEVLTEDDAEFWGRLELPPEGSGDHSGLPWDEWKKPGQSWVAFRDEDFTDACEFSAEIMRRAKADKICVDVIPWSWEVVFFQFLDGDRSGCVAFTDEDLQDLMDDAA</sequence>
<keyword evidence="2" id="KW-1185">Reference proteome</keyword>
<dbReference type="Proteomes" id="UP001223144">
    <property type="component" value="Unassembled WGS sequence"/>
</dbReference>
<comment type="caution">
    <text evidence="1">The sequence shown here is derived from an EMBL/GenBank/DDBJ whole genome shotgun (WGS) entry which is preliminary data.</text>
</comment>
<reference evidence="1 2" key="1">
    <citation type="submission" date="2023-04" db="EMBL/GenBank/DDBJ databases">
        <title>Streptomyces chengmaiensis sp. nov. isolated from the stem of mangrove plant in Hainan.</title>
        <authorList>
            <person name="Huang X."/>
            <person name="Zhou S."/>
            <person name="Chu X."/>
            <person name="Xie Y."/>
            <person name="Lin Y."/>
        </authorList>
    </citation>
    <scope>NUCLEOTIDE SEQUENCE [LARGE SCALE GENOMIC DNA]</scope>
    <source>
        <strain evidence="1 2">HNM0663</strain>
    </source>
</reference>
<gene>
    <name evidence="1" type="ORF">QCN29_06205</name>
</gene>
<dbReference type="RefSeq" id="WP_279926671.1">
    <property type="nucleotide sequence ID" value="NZ_JARWBG010000004.1"/>
</dbReference>
<organism evidence="1 2">
    <name type="scientific">Streptomyces chengmaiensis</name>
    <dbReference type="NCBI Taxonomy" id="3040919"/>
    <lineage>
        <taxon>Bacteria</taxon>
        <taxon>Bacillati</taxon>
        <taxon>Actinomycetota</taxon>
        <taxon>Actinomycetes</taxon>
        <taxon>Kitasatosporales</taxon>
        <taxon>Streptomycetaceae</taxon>
        <taxon>Streptomyces</taxon>
    </lineage>
</organism>